<proteinExistence type="predicted"/>
<accession>A0A285EF28</accession>
<feature type="compositionally biased region" description="Low complexity" evidence="1">
    <location>
        <begin position="1"/>
        <end position="22"/>
    </location>
</feature>
<evidence type="ECO:0000256" key="1">
    <source>
        <dbReference type="SAM" id="MobiDB-lite"/>
    </source>
</evidence>
<protein>
    <submittedName>
        <fullName evidence="3">PAS fold-containing protein</fullName>
    </submittedName>
</protein>
<dbReference type="InterPro" id="IPR011006">
    <property type="entry name" value="CheY-like_superfamily"/>
</dbReference>
<dbReference type="InterPro" id="IPR035965">
    <property type="entry name" value="PAS-like_dom_sf"/>
</dbReference>
<keyword evidence="4" id="KW-1185">Reference proteome</keyword>
<evidence type="ECO:0000313" key="4">
    <source>
        <dbReference type="Proteomes" id="UP000219514"/>
    </source>
</evidence>
<organism evidence="3 4">
    <name type="scientific">Geodermatophilus sabuli</name>
    <dbReference type="NCBI Taxonomy" id="1564158"/>
    <lineage>
        <taxon>Bacteria</taxon>
        <taxon>Bacillati</taxon>
        <taxon>Actinomycetota</taxon>
        <taxon>Actinomycetes</taxon>
        <taxon>Geodermatophilales</taxon>
        <taxon>Geodermatophilaceae</taxon>
        <taxon>Geodermatophilus</taxon>
    </lineage>
</organism>
<reference evidence="3 4" key="1">
    <citation type="submission" date="2017-09" db="EMBL/GenBank/DDBJ databases">
        <authorList>
            <person name="Ehlers B."/>
            <person name="Leendertz F.H."/>
        </authorList>
    </citation>
    <scope>NUCLEOTIDE SEQUENCE [LARGE SCALE GENOMIC DNA]</scope>
    <source>
        <strain evidence="3 4">DSM 46844</strain>
    </source>
</reference>
<dbReference type="InterPro" id="IPR013655">
    <property type="entry name" value="PAS_fold_3"/>
</dbReference>
<dbReference type="AlphaFoldDB" id="A0A285EF28"/>
<dbReference type="SUPFAM" id="SSF55785">
    <property type="entry name" value="PYP-like sensor domain (PAS domain)"/>
    <property type="match status" value="1"/>
</dbReference>
<dbReference type="Pfam" id="PF03861">
    <property type="entry name" value="ANTAR"/>
    <property type="match status" value="1"/>
</dbReference>
<name>A0A285EF28_9ACTN</name>
<dbReference type="CDD" id="cd00130">
    <property type="entry name" value="PAS"/>
    <property type="match status" value="1"/>
</dbReference>
<dbReference type="GO" id="GO:0003723">
    <property type="term" value="F:RNA binding"/>
    <property type="evidence" value="ECO:0007669"/>
    <property type="project" value="InterPro"/>
</dbReference>
<dbReference type="EMBL" id="OBDO01000005">
    <property type="protein sequence ID" value="SNX96804.1"/>
    <property type="molecule type" value="Genomic_DNA"/>
</dbReference>
<dbReference type="InterPro" id="IPR036388">
    <property type="entry name" value="WH-like_DNA-bd_sf"/>
</dbReference>
<gene>
    <name evidence="3" type="ORF">SAMN06893097_105143</name>
</gene>
<evidence type="ECO:0000313" key="3">
    <source>
        <dbReference type="EMBL" id="SNX96804.1"/>
    </source>
</evidence>
<dbReference type="Gene3D" id="1.10.10.10">
    <property type="entry name" value="Winged helix-like DNA-binding domain superfamily/Winged helix DNA-binding domain"/>
    <property type="match status" value="1"/>
</dbReference>
<dbReference type="InterPro" id="IPR000014">
    <property type="entry name" value="PAS"/>
</dbReference>
<dbReference type="Gene3D" id="3.30.450.20">
    <property type="entry name" value="PAS domain"/>
    <property type="match status" value="1"/>
</dbReference>
<dbReference type="Pfam" id="PF08447">
    <property type="entry name" value="PAS_3"/>
    <property type="match status" value="1"/>
</dbReference>
<feature type="region of interest" description="Disordered" evidence="1">
    <location>
        <begin position="1"/>
        <end position="38"/>
    </location>
</feature>
<evidence type="ECO:0000259" key="2">
    <source>
        <dbReference type="PROSITE" id="PS50921"/>
    </source>
</evidence>
<dbReference type="OrthoDB" id="3787288at2"/>
<dbReference type="Proteomes" id="UP000219514">
    <property type="component" value="Unassembled WGS sequence"/>
</dbReference>
<dbReference type="RefSeq" id="WP_097206802.1">
    <property type="nucleotide sequence ID" value="NZ_JACHXB010000001.1"/>
</dbReference>
<dbReference type="SUPFAM" id="SSF52172">
    <property type="entry name" value="CheY-like"/>
    <property type="match status" value="1"/>
</dbReference>
<sequence length="254" mass="26498">MTVTPSPTVSPVSPVRPAPARSGPSMAPRPHPPASRPVATARRLAGRFRYDRCSGTWTWSAEMTHLLGCPPGGAHPCTELLARSMHPGDRPRVLAAIAAACTGGAPFSVPVRLRGRGGTERPGVLVGEPVLDPCGTVQALEGLLVELPADPAQPPSGAAGDGDRVHELATEVAQLRTAMASRAAIEQAKGIVMLLTGCGDQVAFDVLAHISSNSHRKVREVAVAITESAAGRSSLPDDIRSLIRDVCPPNPRMH</sequence>
<dbReference type="PROSITE" id="PS50921">
    <property type="entry name" value="ANTAR"/>
    <property type="match status" value="1"/>
</dbReference>
<dbReference type="SMART" id="SM01012">
    <property type="entry name" value="ANTAR"/>
    <property type="match status" value="1"/>
</dbReference>
<feature type="domain" description="ANTAR" evidence="2">
    <location>
        <begin position="165"/>
        <end position="226"/>
    </location>
</feature>
<dbReference type="InterPro" id="IPR005561">
    <property type="entry name" value="ANTAR"/>
</dbReference>